<organism evidence="3 4">
    <name type="scientific">Helicobacter pylori Hp P-4</name>
    <dbReference type="NCBI Taxonomy" id="992075"/>
    <lineage>
        <taxon>Bacteria</taxon>
        <taxon>Pseudomonadati</taxon>
        <taxon>Campylobacterota</taxon>
        <taxon>Epsilonproteobacteria</taxon>
        <taxon>Campylobacterales</taxon>
        <taxon>Helicobacteraceae</taxon>
        <taxon>Helicobacter</taxon>
    </lineage>
</organism>
<keyword evidence="1" id="KW-0233">DNA recombination</keyword>
<evidence type="ECO:0000313" key="4">
    <source>
        <dbReference type="Proteomes" id="UP000004561"/>
    </source>
</evidence>
<dbReference type="SUPFAM" id="SSF56349">
    <property type="entry name" value="DNA breaking-rejoining enzymes"/>
    <property type="match status" value="1"/>
</dbReference>
<dbReference type="AlphaFoldDB" id="J0EQQ4"/>
<name>J0EQQ4_HELPX</name>
<proteinExistence type="predicted"/>
<feature type="domain" description="Tyr recombinase" evidence="2">
    <location>
        <begin position="154"/>
        <end position="215"/>
    </location>
</feature>
<dbReference type="InterPro" id="IPR013762">
    <property type="entry name" value="Integrase-like_cat_sf"/>
</dbReference>
<sequence length="215" mass="25717">MSDCKMNRVSRELFDNIKSFLHYKLKTMIRIQSVNDLELILKWQDRVLECQSLIALKELNHKLYNQGVRHTIMMQGLFLFFEYFDNRIKLKSLRNLAEEQVIDFLFGLAKNRKPSSMAKYVMVLRQFFDYLDRKRNYSFDFKLKNLSFAKKETHLPKHLNKNDFKAFIQALLKYHSKTSFEKRNQCILLLIALGGLRKFEALDLELKNIALENNH</sequence>
<evidence type="ECO:0000256" key="1">
    <source>
        <dbReference type="ARBA" id="ARBA00023172"/>
    </source>
</evidence>
<dbReference type="Gene3D" id="1.10.443.10">
    <property type="entry name" value="Intergrase catalytic core"/>
    <property type="match status" value="1"/>
</dbReference>
<protein>
    <submittedName>
        <fullName evidence="3">Phage integrase, N-terminal SAM-like domain protein</fullName>
    </submittedName>
</protein>
<dbReference type="InterPro" id="IPR002104">
    <property type="entry name" value="Integrase_catalytic"/>
</dbReference>
<gene>
    <name evidence="3" type="ORF">HPHPP4_1419</name>
</gene>
<dbReference type="EMBL" id="AKPL01000004">
    <property type="protein sequence ID" value="EJC01404.1"/>
    <property type="molecule type" value="Genomic_DNA"/>
</dbReference>
<evidence type="ECO:0000259" key="2">
    <source>
        <dbReference type="PROSITE" id="PS51898"/>
    </source>
</evidence>
<evidence type="ECO:0000313" key="3">
    <source>
        <dbReference type="EMBL" id="EJC01404.1"/>
    </source>
</evidence>
<dbReference type="GO" id="GO:0015074">
    <property type="term" value="P:DNA integration"/>
    <property type="evidence" value="ECO:0007669"/>
    <property type="project" value="InterPro"/>
</dbReference>
<dbReference type="GO" id="GO:0003677">
    <property type="term" value="F:DNA binding"/>
    <property type="evidence" value="ECO:0007669"/>
    <property type="project" value="InterPro"/>
</dbReference>
<dbReference type="PROSITE" id="PS51898">
    <property type="entry name" value="TYR_RECOMBINASE"/>
    <property type="match status" value="1"/>
</dbReference>
<dbReference type="GO" id="GO:0006310">
    <property type="term" value="P:DNA recombination"/>
    <property type="evidence" value="ECO:0007669"/>
    <property type="project" value="UniProtKB-KW"/>
</dbReference>
<dbReference type="PATRIC" id="fig|992075.3.peg.1380"/>
<dbReference type="Proteomes" id="UP000004561">
    <property type="component" value="Unassembled WGS sequence"/>
</dbReference>
<comment type="caution">
    <text evidence="3">The sequence shown here is derived from an EMBL/GenBank/DDBJ whole genome shotgun (WGS) entry which is preliminary data.</text>
</comment>
<dbReference type="InterPro" id="IPR011010">
    <property type="entry name" value="DNA_brk_join_enz"/>
</dbReference>
<reference evidence="3 4" key="1">
    <citation type="journal article" date="2013" name="Pathog. Dis.">
        <title>Genome sequences of 65 Helicobacter pylori strains isolated from asymptomatic individuals and patients with gastric cancer, peptic ulcer disease, or gastritis.</title>
        <authorList>
            <person name="Blanchard T.G."/>
            <person name="Czinn S.J."/>
            <person name="Correa P."/>
            <person name="Nakazawa T."/>
            <person name="Keelan M."/>
            <person name="Morningstar L."/>
            <person name="Santana-Cruz I."/>
            <person name="Maroo A."/>
            <person name="McCracken C."/>
            <person name="Shefchek K."/>
            <person name="Daugherty S."/>
            <person name="Song Y."/>
            <person name="Fraser C.M."/>
            <person name="Fricke W.F."/>
        </authorList>
    </citation>
    <scope>NUCLEOTIDE SEQUENCE [LARGE SCALE GENOMIC DNA]</scope>
    <source>
        <strain evidence="3 4">Hp P-4</strain>
    </source>
</reference>
<accession>J0EQQ4</accession>